<comment type="caution">
    <text evidence="1">The sequence shown here is derived from an EMBL/GenBank/DDBJ whole genome shotgun (WGS) entry which is preliminary data.</text>
</comment>
<name>A0AAE1RFM3_9SOLA</name>
<protein>
    <submittedName>
        <fullName evidence="1">Uncharacterized protein</fullName>
    </submittedName>
</protein>
<sequence>MSQGCFFTRRTYWIVASRTNGACFGRSDLLLNRLIGNNKSKKQDSNRRIDNPDVINKVVEFTYTTNAISTSQIMRTIHVKRYWLRKLGSLVVRHRFREANQVAQQGSQGEAVGQSMFLSNPLSYIMQSLCNDMSDQYVTTNVSTLSYMKLARLGVRPKEKRHERVTYIELRLR</sequence>
<evidence type="ECO:0000313" key="1">
    <source>
        <dbReference type="EMBL" id="KAK4350715.1"/>
    </source>
</evidence>
<dbReference type="EMBL" id="JAVYJV010000016">
    <property type="protein sequence ID" value="KAK4350715.1"/>
    <property type="molecule type" value="Genomic_DNA"/>
</dbReference>
<dbReference type="Proteomes" id="UP001291623">
    <property type="component" value="Unassembled WGS sequence"/>
</dbReference>
<dbReference type="AlphaFoldDB" id="A0AAE1RFM3"/>
<proteinExistence type="predicted"/>
<keyword evidence="2" id="KW-1185">Reference proteome</keyword>
<evidence type="ECO:0000313" key="2">
    <source>
        <dbReference type="Proteomes" id="UP001291623"/>
    </source>
</evidence>
<gene>
    <name evidence="1" type="ORF">RND71_030028</name>
</gene>
<organism evidence="1 2">
    <name type="scientific">Anisodus tanguticus</name>
    <dbReference type="NCBI Taxonomy" id="243964"/>
    <lineage>
        <taxon>Eukaryota</taxon>
        <taxon>Viridiplantae</taxon>
        <taxon>Streptophyta</taxon>
        <taxon>Embryophyta</taxon>
        <taxon>Tracheophyta</taxon>
        <taxon>Spermatophyta</taxon>
        <taxon>Magnoliopsida</taxon>
        <taxon>eudicotyledons</taxon>
        <taxon>Gunneridae</taxon>
        <taxon>Pentapetalae</taxon>
        <taxon>asterids</taxon>
        <taxon>lamiids</taxon>
        <taxon>Solanales</taxon>
        <taxon>Solanaceae</taxon>
        <taxon>Solanoideae</taxon>
        <taxon>Hyoscyameae</taxon>
        <taxon>Anisodus</taxon>
    </lineage>
</organism>
<accession>A0AAE1RFM3</accession>
<reference evidence="1" key="1">
    <citation type="submission" date="2023-12" db="EMBL/GenBank/DDBJ databases">
        <title>Genome assembly of Anisodus tanguticus.</title>
        <authorList>
            <person name="Wang Y.-J."/>
        </authorList>
    </citation>
    <scope>NUCLEOTIDE SEQUENCE</scope>
    <source>
        <strain evidence="1">KB-2021</strain>
        <tissue evidence="1">Leaf</tissue>
    </source>
</reference>